<name>A0ABT6QQD0_9PSED</name>
<dbReference type="RefSeq" id="WP_282316187.1">
    <property type="nucleotide sequence ID" value="NZ_JARBWL010000002.1"/>
</dbReference>
<accession>A0ABT6QQD0</accession>
<reference evidence="1 2" key="1">
    <citation type="submission" date="2023-02" db="EMBL/GenBank/DDBJ databases">
        <title>Pseudomonas chrutzelriedensis sp. nov., a potently antifungal strain isolated from moss.</title>
        <authorList>
            <person name="Schnyder A."/>
            <person name="Kalawong R."/>
            <person name="Eberl L."/>
            <person name="Agnoli K."/>
        </authorList>
    </citation>
    <scope>NUCLEOTIDE SEQUENCE [LARGE SCALE GENOMIC DNA]</scope>
    <source>
        <strain evidence="1 2">681</strain>
    </source>
</reference>
<proteinExistence type="predicted"/>
<protein>
    <submittedName>
        <fullName evidence="1">Uncharacterized protein</fullName>
    </submittedName>
</protein>
<keyword evidence="2" id="KW-1185">Reference proteome</keyword>
<dbReference type="Proteomes" id="UP001159100">
    <property type="component" value="Unassembled WGS sequence"/>
</dbReference>
<sequence>MKDALTAFVVTDFNDFPSLNTRSEKVGDNPFSDTFRGSKVAHKLNASTSPASDSFSSQDQYGDAQSVTAFDELDRRRADTTEIDNYICKLRALHVVKNAGRIADRIVNLLDLYKEDYDGKSLSSPSLATFTEFLILHSASKFPSITATPAGELYVQWKHSESQRLGIQFLAGSEIKWVLFKSNSVYEGRIDQFSGRTVVDSFKETATALGIHEWIVE</sequence>
<gene>
    <name evidence="1" type="ORF">POF45_16960</name>
</gene>
<organism evidence="1 2">
    <name type="scientific">Pseudomonas fungipugnans</name>
    <dbReference type="NCBI Taxonomy" id="3024217"/>
    <lineage>
        <taxon>Bacteria</taxon>
        <taxon>Pseudomonadati</taxon>
        <taxon>Pseudomonadota</taxon>
        <taxon>Gammaproteobacteria</taxon>
        <taxon>Pseudomonadales</taxon>
        <taxon>Pseudomonadaceae</taxon>
        <taxon>Pseudomonas</taxon>
    </lineage>
</organism>
<evidence type="ECO:0000313" key="2">
    <source>
        <dbReference type="Proteomes" id="UP001159100"/>
    </source>
</evidence>
<comment type="caution">
    <text evidence="1">The sequence shown here is derived from an EMBL/GenBank/DDBJ whole genome shotgun (WGS) entry which is preliminary data.</text>
</comment>
<evidence type="ECO:0000313" key="1">
    <source>
        <dbReference type="EMBL" id="MDI2593105.1"/>
    </source>
</evidence>
<dbReference type="EMBL" id="JARBWL010000002">
    <property type="protein sequence ID" value="MDI2593105.1"/>
    <property type="molecule type" value="Genomic_DNA"/>
</dbReference>